<dbReference type="AlphaFoldDB" id="A0A147F5S2"/>
<name>A0A147F5S2_MICTE</name>
<evidence type="ECO:0008006" key="3">
    <source>
        <dbReference type="Google" id="ProtNLM"/>
    </source>
</evidence>
<dbReference type="PATRIC" id="fig|2033.7.peg.3479"/>
<dbReference type="EMBL" id="LDRV01000087">
    <property type="protein sequence ID" value="KTS09412.1"/>
    <property type="molecule type" value="Genomic_DNA"/>
</dbReference>
<reference evidence="1 2" key="1">
    <citation type="journal article" date="2016" name="Front. Microbiol.">
        <title>Genomic Resource of Rice Seed Associated Bacteria.</title>
        <authorList>
            <person name="Midha S."/>
            <person name="Bansal K."/>
            <person name="Sharma S."/>
            <person name="Kumar N."/>
            <person name="Patil P.P."/>
            <person name="Chaudhry V."/>
            <person name="Patil P.B."/>
        </authorList>
    </citation>
    <scope>NUCLEOTIDE SEQUENCE [LARGE SCALE GENOMIC DNA]</scope>
    <source>
        <strain evidence="1 2">RSA3</strain>
    </source>
</reference>
<sequence>MSRSLPRPSRREFPVRGHTRMTEEEKYWAQYPDTLTPADVARITRTSIPTVCSRLAKGALPGHHIGDAWLVFKPEFREWLVAHSNQTDAAPGGYGHVLDAYPDELSPRDLMQLLRVSYKGTIYRWLDHGTIPGTLISGRWISHKWQIRELFERTSNQNAST</sequence>
<comment type="caution">
    <text evidence="1">The sequence shown here is derived from an EMBL/GenBank/DDBJ whole genome shotgun (WGS) entry which is preliminary data.</text>
</comment>
<evidence type="ECO:0000313" key="1">
    <source>
        <dbReference type="EMBL" id="KTS09412.1"/>
    </source>
</evidence>
<dbReference type="Proteomes" id="UP000072189">
    <property type="component" value="Unassembled WGS sequence"/>
</dbReference>
<evidence type="ECO:0000313" key="2">
    <source>
        <dbReference type="Proteomes" id="UP000072189"/>
    </source>
</evidence>
<protein>
    <recommendedName>
        <fullName evidence="3">Helix-turn-helix domain-containing protein</fullName>
    </recommendedName>
</protein>
<proteinExistence type="predicted"/>
<gene>
    <name evidence="1" type="ORF">RSA3_13365</name>
</gene>
<accession>A0A147F5S2</accession>
<organism evidence="1 2">
    <name type="scientific">Microbacterium testaceum</name>
    <name type="common">Aureobacterium testaceum</name>
    <name type="synonym">Brevibacterium testaceum</name>
    <dbReference type="NCBI Taxonomy" id="2033"/>
    <lineage>
        <taxon>Bacteria</taxon>
        <taxon>Bacillati</taxon>
        <taxon>Actinomycetota</taxon>
        <taxon>Actinomycetes</taxon>
        <taxon>Micrococcales</taxon>
        <taxon>Microbacteriaceae</taxon>
        <taxon>Microbacterium</taxon>
    </lineage>
</organism>